<dbReference type="Gene3D" id="3.40.1190.20">
    <property type="match status" value="1"/>
</dbReference>
<keyword evidence="2" id="KW-0808">Transferase</keyword>
<comment type="similarity">
    <text evidence="1">Belongs to the carbohydrate kinase PfkB family.</text>
</comment>
<proteinExistence type="inferred from homology"/>
<keyword evidence="7" id="KW-1185">Reference proteome</keyword>
<feature type="domain" description="Carbohydrate kinase PfkB" evidence="5">
    <location>
        <begin position="36"/>
        <end position="329"/>
    </location>
</feature>
<evidence type="ECO:0000256" key="4">
    <source>
        <dbReference type="SAM" id="MobiDB-lite"/>
    </source>
</evidence>
<dbReference type="PANTHER" id="PTHR43320:SF2">
    <property type="entry name" value="2-DEHYDRO-3-DEOXYGLUCONOKINASE_2-DEHYDRO-3-DEOXYGALACTONOKINASE"/>
    <property type="match status" value="1"/>
</dbReference>
<dbReference type="GO" id="GO:0016301">
    <property type="term" value="F:kinase activity"/>
    <property type="evidence" value="ECO:0007669"/>
    <property type="project" value="UniProtKB-KW"/>
</dbReference>
<feature type="region of interest" description="Disordered" evidence="4">
    <location>
        <begin position="1"/>
        <end position="35"/>
    </location>
</feature>
<dbReference type="SUPFAM" id="SSF53613">
    <property type="entry name" value="Ribokinase-like"/>
    <property type="match status" value="1"/>
</dbReference>
<evidence type="ECO:0000256" key="3">
    <source>
        <dbReference type="ARBA" id="ARBA00022777"/>
    </source>
</evidence>
<evidence type="ECO:0000313" key="7">
    <source>
        <dbReference type="Proteomes" id="UP000469545"/>
    </source>
</evidence>
<dbReference type="EMBL" id="JAAGMB010000180">
    <property type="protein sequence ID" value="NEB16518.1"/>
    <property type="molecule type" value="Genomic_DNA"/>
</dbReference>
<protein>
    <submittedName>
        <fullName evidence="6">Sugar kinase</fullName>
    </submittedName>
</protein>
<sequence>MTGVRPVSEGHDATVSGRETAADPATSPWRPPRGPVVCLGETMAAMAPAPPHSLDGTESLLVSVAGAESNVAMYLADLGLPVSWLSAVGDDALGRRVRAAVGRAGVDVSGVRTDPARPTGLLLKDPGAAGTRVHYYRRGSAASALGPDLLHDERLDGAALLHLTGVTPALSPSCRALVERALHTPPQGRAHAVSFDVNHRPALWPPDTAPEVLRDLADRADIVFVGLDEAQDLWGAGLTEADVRGLLGRPRVLVVKDGGRGATAFTEQEVCTVPALATEVVEPVGAGDAFAAGFLAGLWRGTDLTRALRLGHITAASALKVVGDHGPLPDEGTVGALLTLAEQDWRQAPMS</sequence>
<name>A0A6N9UFH2_9ACTN</name>
<keyword evidence="3 6" id="KW-0418">Kinase</keyword>
<gene>
    <name evidence="6" type="ORF">G3I46_08280</name>
</gene>
<evidence type="ECO:0000256" key="1">
    <source>
        <dbReference type="ARBA" id="ARBA00010688"/>
    </source>
</evidence>
<evidence type="ECO:0000259" key="5">
    <source>
        <dbReference type="Pfam" id="PF00294"/>
    </source>
</evidence>
<dbReference type="AlphaFoldDB" id="A0A6N9UFH2"/>
<dbReference type="InterPro" id="IPR052700">
    <property type="entry name" value="Carb_kinase_PfkB-like"/>
</dbReference>
<dbReference type="Pfam" id="PF00294">
    <property type="entry name" value="PfkB"/>
    <property type="match status" value="1"/>
</dbReference>
<dbReference type="InterPro" id="IPR029056">
    <property type="entry name" value="Ribokinase-like"/>
</dbReference>
<dbReference type="PANTHER" id="PTHR43320">
    <property type="entry name" value="SUGAR KINASE"/>
    <property type="match status" value="1"/>
</dbReference>
<comment type="caution">
    <text evidence="6">The sequence shown here is derived from an EMBL/GenBank/DDBJ whole genome shotgun (WGS) entry which is preliminary data.</text>
</comment>
<evidence type="ECO:0000313" key="6">
    <source>
        <dbReference type="EMBL" id="NEB16518.1"/>
    </source>
</evidence>
<dbReference type="Proteomes" id="UP000469545">
    <property type="component" value="Unassembled WGS sequence"/>
</dbReference>
<dbReference type="InterPro" id="IPR011611">
    <property type="entry name" value="PfkB_dom"/>
</dbReference>
<accession>A0A6N9UFH2</accession>
<dbReference type="CDD" id="cd01166">
    <property type="entry name" value="KdgK"/>
    <property type="match status" value="1"/>
</dbReference>
<organism evidence="6 7">
    <name type="scientific">Streptomyces coelicoflavus</name>
    <dbReference type="NCBI Taxonomy" id="285562"/>
    <lineage>
        <taxon>Bacteria</taxon>
        <taxon>Bacillati</taxon>
        <taxon>Actinomycetota</taxon>
        <taxon>Actinomycetes</taxon>
        <taxon>Kitasatosporales</taxon>
        <taxon>Streptomycetaceae</taxon>
        <taxon>Streptomyces</taxon>
    </lineage>
</organism>
<evidence type="ECO:0000256" key="2">
    <source>
        <dbReference type="ARBA" id="ARBA00022679"/>
    </source>
</evidence>
<reference evidence="6 7" key="1">
    <citation type="submission" date="2020-01" db="EMBL/GenBank/DDBJ databases">
        <title>Insect and environment-associated Actinomycetes.</title>
        <authorList>
            <person name="Currrie C."/>
            <person name="Chevrette M."/>
            <person name="Carlson C."/>
            <person name="Stubbendieck R."/>
            <person name="Wendt-Pienkowski E."/>
        </authorList>
    </citation>
    <scope>NUCLEOTIDE SEQUENCE [LARGE SCALE GENOMIC DNA]</scope>
    <source>
        <strain evidence="6 7">SID14172</strain>
    </source>
</reference>